<dbReference type="Proteomes" id="UP001163293">
    <property type="component" value="Plasmid unnamed7"/>
</dbReference>
<protein>
    <submittedName>
        <fullName evidence="1">Uncharacterized protein</fullName>
    </submittedName>
</protein>
<dbReference type="EMBL" id="CP101192">
    <property type="protein sequence ID" value="UYW00267.1"/>
    <property type="molecule type" value="Genomic_DNA"/>
</dbReference>
<proteinExistence type="predicted"/>
<sequence>MLTERTTDNGTKITFDHTDKWFQTFEDPTNNILSGDYVAAGGTGRQHFWIDKETLRAYVPTAISFE</sequence>
<reference evidence="1" key="1">
    <citation type="submission" date="2022-07" db="EMBL/GenBank/DDBJ databases">
        <authorList>
            <person name="Wu T."/>
        </authorList>
    </citation>
    <scope>NUCLEOTIDE SEQUENCE</scope>
    <source>
        <strain evidence="1">SD-1</strain>
        <plasmid evidence="1">unnamed7</plasmid>
    </source>
</reference>
<evidence type="ECO:0000313" key="1">
    <source>
        <dbReference type="EMBL" id="UYW00267.1"/>
    </source>
</evidence>
<dbReference type="RefSeq" id="WP_264398968.1">
    <property type="nucleotide sequence ID" value="NZ_CP101184.1"/>
</dbReference>
<geneLocation type="plasmid" evidence="1 2">
    <name>unnamed7</name>
</geneLocation>
<keyword evidence="1" id="KW-0614">Plasmid</keyword>
<name>A0AAX3EQ70_PAEUR</name>
<keyword evidence="2" id="KW-1185">Reference proteome</keyword>
<accession>A0AAX3EQ70</accession>
<evidence type="ECO:0000313" key="2">
    <source>
        <dbReference type="Proteomes" id="UP001163293"/>
    </source>
</evidence>
<dbReference type="AlphaFoldDB" id="A0AAX3EQ70"/>
<gene>
    <name evidence="1" type="ORF">NL394_24055</name>
</gene>
<organism evidence="1 2">
    <name type="scientific">Paenarthrobacter ureafaciens</name>
    <dbReference type="NCBI Taxonomy" id="37931"/>
    <lineage>
        <taxon>Bacteria</taxon>
        <taxon>Bacillati</taxon>
        <taxon>Actinomycetota</taxon>
        <taxon>Actinomycetes</taxon>
        <taxon>Micrococcales</taxon>
        <taxon>Micrococcaceae</taxon>
        <taxon>Paenarthrobacter</taxon>
    </lineage>
</organism>